<dbReference type="EMBL" id="BAABJI010000004">
    <property type="protein sequence ID" value="GAA4927917.1"/>
    <property type="molecule type" value="Genomic_DNA"/>
</dbReference>
<keyword evidence="1" id="KW-0812">Transmembrane</keyword>
<keyword evidence="3" id="KW-1185">Reference proteome</keyword>
<feature type="transmembrane region" description="Helical" evidence="1">
    <location>
        <begin position="196"/>
        <end position="217"/>
    </location>
</feature>
<evidence type="ECO:0000313" key="3">
    <source>
        <dbReference type="Proteomes" id="UP001501436"/>
    </source>
</evidence>
<evidence type="ECO:0000313" key="2">
    <source>
        <dbReference type="EMBL" id="GAA4927917.1"/>
    </source>
</evidence>
<proteinExistence type="predicted"/>
<gene>
    <name evidence="2" type="ORF">GCM10023313_35630</name>
</gene>
<protein>
    <submittedName>
        <fullName evidence="2">Uncharacterized protein</fullName>
    </submittedName>
</protein>
<name>A0ABP9G4U8_9SPHI</name>
<accession>A0ABP9G4U8</accession>
<keyword evidence="1" id="KW-1133">Transmembrane helix</keyword>
<feature type="transmembrane region" description="Helical" evidence="1">
    <location>
        <begin position="257"/>
        <end position="276"/>
    </location>
</feature>
<feature type="transmembrane region" description="Helical" evidence="1">
    <location>
        <begin position="288"/>
        <end position="308"/>
    </location>
</feature>
<comment type="caution">
    <text evidence="2">The sequence shown here is derived from an EMBL/GenBank/DDBJ whole genome shotgun (WGS) entry which is preliminary data.</text>
</comment>
<feature type="transmembrane region" description="Helical" evidence="1">
    <location>
        <begin position="172"/>
        <end position="190"/>
    </location>
</feature>
<dbReference type="Proteomes" id="UP001501436">
    <property type="component" value="Unassembled WGS sequence"/>
</dbReference>
<reference evidence="3" key="1">
    <citation type="journal article" date="2019" name="Int. J. Syst. Evol. Microbiol.">
        <title>The Global Catalogue of Microorganisms (GCM) 10K type strain sequencing project: providing services to taxonomists for standard genome sequencing and annotation.</title>
        <authorList>
            <consortium name="The Broad Institute Genomics Platform"/>
            <consortium name="The Broad Institute Genome Sequencing Center for Infectious Disease"/>
            <person name="Wu L."/>
            <person name="Ma J."/>
        </authorList>
    </citation>
    <scope>NUCLEOTIDE SEQUENCE [LARGE SCALE GENOMIC DNA]</scope>
    <source>
        <strain evidence="3">JCM 18283</strain>
    </source>
</reference>
<sequence>MYNQPYQTEISFAIGWRIFLAMISIPLTIVFGWLIYDGFTGSTGIFGIICGPIGILFFGYCVIRVFKEKVIIEEDKLIHVRAFTQKEVLYQDIEGYRVDDNYIYLESFQTKKTVIKLSTYLGKSKILKILRQNFKDLDVRDRYRSEADIINNSDYGVNPEDAAAHLKKTRQLCIFLNVVGVALALWVGFFPDKTSIILNTVFPVAVLIVVKSSKGLIRVDTSNNSANPNVGFAFMGPLCALAIRCVFDLHIFSFENVWIYVIGAFLPLIALTFTGSKEFGFKDKAQTSNTILLAVFLFLLCVIDVLMINSNFDRSTPQTYKAEVLDKRISKGNKSTTYYLKLNPWGPQKQIDENTVSSSFYSDVEVGDTVSVNYYKGLLNIPWFDIVK</sequence>
<feature type="transmembrane region" description="Helical" evidence="1">
    <location>
        <begin position="12"/>
        <end position="36"/>
    </location>
</feature>
<organism evidence="2 3">
    <name type="scientific">Mucilaginibacter defluvii</name>
    <dbReference type="NCBI Taxonomy" id="1196019"/>
    <lineage>
        <taxon>Bacteria</taxon>
        <taxon>Pseudomonadati</taxon>
        <taxon>Bacteroidota</taxon>
        <taxon>Sphingobacteriia</taxon>
        <taxon>Sphingobacteriales</taxon>
        <taxon>Sphingobacteriaceae</taxon>
        <taxon>Mucilaginibacter</taxon>
    </lineage>
</organism>
<keyword evidence="1" id="KW-0472">Membrane</keyword>
<evidence type="ECO:0000256" key="1">
    <source>
        <dbReference type="SAM" id="Phobius"/>
    </source>
</evidence>
<feature type="transmembrane region" description="Helical" evidence="1">
    <location>
        <begin position="42"/>
        <end position="63"/>
    </location>
</feature>
<feature type="transmembrane region" description="Helical" evidence="1">
    <location>
        <begin position="229"/>
        <end position="251"/>
    </location>
</feature>
<dbReference type="RefSeq" id="WP_345333442.1">
    <property type="nucleotide sequence ID" value="NZ_BAABJI010000004.1"/>
</dbReference>